<dbReference type="GO" id="GO:0006508">
    <property type="term" value="P:proteolysis"/>
    <property type="evidence" value="ECO:0007669"/>
    <property type="project" value="UniProtKB-KW"/>
</dbReference>
<proteinExistence type="inferred from homology"/>
<dbReference type="GO" id="GO:0016926">
    <property type="term" value="P:protein desumoylation"/>
    <property type="evidence" value="ECO:0007669"/>
    <property type="project" value="UniProtKB-ARBA"/>
</dbReference>
<feature type="region of interest" description="Disordered" evidence="5">
    <location>
        <begin position="26"/>
        <end position="58"/>
    </location>
</feature>
<dbReference type="Pfam" id="PF02902">
    <property type="entry name" value="Peptidase_C48"/>
    <property type="match status" value="1"/>
</dbReference>
<evidence type="ECO:0000259" key="6">
    <source>
        <dbReference type="PROSITE" id="PS50600"/>
    </source>
</evidence>
<keyword evidence="3" id="KW-0378">Hydrolase</keyword>
<protein>
    <submittedName>
        <fullName evidence="7">Ubiquitin-like-specific protease 1D</fullName>
    </submittedName>
</protein>
<evidence type="ECO:0000256" key="1">
    <source>
        <dbReference type="ARBA" id="ARBA00005234"/>
    </source>
</evidence>
<dbReference type="SUPFAM" id="SSF54001">
    <property type="entry name" value="Cysteine proteinases"/>
    <property type="match status" value="1"/>
</dbReference>
<dbReference type="GO" id="GO:0008234">
    <property type="term" value="F:cysteine-type peptidase activity"/>
    <property type="evidence" value="ECO:0007669"/>
    <property type="project" value="UniProtKB-KW"/>
</dbReference>
<dbReference type="PROSITE" id="PS50600">
    <property type="entry name" value="ULP_PROTEASE"/>
    <property type="match status" value="1"/>
</dbReference>
<evidence type="ECO:0000256" key="5">
    <source>
        <dbReference type="SAM" id="MobiDB-lite"/>
    </source>
</evidence>
<feature type="region of interest" description="Disordered" evidence="5">
    <location>
        <begin position="98"/>
        <end position="142"/>
    </location>
</feature>
<evidence type="ECO:0000313" key="8">
    <source>
        <dbReference type="Proteomes" id="UP001604336"/>
    </source>
</evidence>
<keyword evidence="2 7" id="KW-0645">Protease</keyword>
<dbReference type="AlphaFoldDB" id="A0ABD1U429"/>
<dbReference type="EMBL" id="JBFOLK010000004">
    <property type="protein sequence ID" value="KAL2519518.1"/>
    <property type="molecule type" value="Genomic_DNA"/>
</dbReference>
<keyword evidence="4" id="KW-0788">Thiol protease</keyword>
<comment type="caution">
    <text evidence="7">The sequence shown here is derived from an EMBL/GenBank/DDBJ whole genome shotgun (WGS) entry which is preliminary data.</text>
</comment>
<keyword evidence="8" id="KW-1185">Reference proteome</keyword>
<evidence type="ECO:0000256" key="2">
    <source>
        <dbReference type="ARBA" id="ARBA00022670"/>
    </source>
</evidence>
<reference evidence="8" key="1">
    <citation type="submission" date="2024-07" db="EMBL/GenBank/DDBJ databases">
        <title>Two chromosome-level genome assemblies of Korean endemic species Abeliophyllum distichum and Forsythia ovata (Oleaceae).</title>
        <authorList>
            <person name="Jang H."/>
        </authorList>
    </citation>
    <scope>NUCLEOTIDE SEQUENCE [LARGE SCALE GENOMIC DNA]</scope>
</reference>
<dbReference type="InterPro" id="IPR038765">
    <property type="entry name" value="Papain-like_cys_pep_sf"/>
</dbReference>
<feature type="domain" description="Ubiquitin-like protease family profile" evidence="6">
    <location>
        <begin position="306"/>
        <end position="496"/>
    </location>
</feature>
<comment type="similarity">
    <text evidence="1">Belongs to the peptidase C48 family.</text>
</comment>
<name>A0ABD1U429_9LAMI</name>
<dbReference type="PANTHER" id="PTHR46915">
    <property type="entry name" value="UBIQUITIN-LIKE PROTEASE 4-RELATED"/>
    <property type="match status" value="1"/>
</dbReference>
<feature type="compositionally biased region" description="Basic and acidic residues" evidence="5">
    <location>
        <begin position="49"/>
        <end position="58"/>
    </location>
</feature>
<accession>A0ABD1U429</accession>
<evidence type="ECO:0000256" key="4">
    <source>
        <dbReference type="ARBA" id="ARBA00022807"/>
    </source>
</evidence>
<evidence type="ECO:0000256" key="3">
    <source>
        <dbReference type="ARBA" id="ARBA00022801"/>
    </source>
</evidence>
<dbReference type="InterPro" id="IPR003653">
    <property type="entry name" value="Peptidase_C48_C"/>
</dbReference>
<sequence>MEGGGGRKRKSPLALDWEKLLGKEDDEDPVLVVKRPAAAEKPTTDGGEESSREDHFRQLSDKELIVEIGRMKSNLRTLAANLPDRGEKFLASIKRREDELERRKHQEDDGRFKKSTQSIDDPTCVGASDGSKPGALSSVPTSQSHFASCFSSKLDDKTAHRVTNAFEKEISALYRCDSKNVRGNGQLPSQGIDKSGVSSRQMPFKSPNHLLGNADKQLQSNDEQRGRHSSTPSPSSEEDLPGCFSKKRKSSGVQALHDQTQNNGKTVVLLDEDPEVSEVIAQADKVDERMKETRIYYPSRDDPEAVEIGYSDMECLAPESYLSSTIMNFYIRYLQKSISPTYTERHYYHFFNTYFYKKLKQDVLTKNDKETSFVKFRRWWKGVNIFEKAYIFLPVHEDHHWSLVIICIPKKEDEYGPILLHLDSLRLHASKSIFENIRSFLIEELKFLRREVPPDLRITDKIWQLWRRIDEKIIEVPQQKNEYDCGLFVLFFMERFIKEAPQRLKKKDLSMFGKQWFRPENASDLRRKIRNILEKEFRNASEVRVQECKIDGAFAVLGRYGSALLISQVLDSSLACYDLCCLNKQRQPRGWSSWIIPPPLETSIASNICTTSSILGRLLGSVPQHFFITSATDLGQQFGISGLGALNAELKELAKINL</sequence>
<organism evidence="7 8">
    <name type="scientific">Abeliophyllum distichum</name>
    <dbReference type="NCBI Taxonomy" id="126358"/>
    <lineage>
        <taxon>Eukaryota</taxon>
        <taxon>Viridiplantae</taxon>
        <taxon>Streptophyta</taxon>
        <taxon>Embryophyta</taxon>
        <taxon>Tracheophyta</taxon>
        <taxon>Spermatophyta</taxon>
        <taxon>Magnoliopsida</taxon>
        <taxon>eudicotyledons</taxon>
        <taxon>Gunneridae</taxon>
        <taxon>Pentapetalae</taxon>
        <taxon>asterids</taxon>
        <taxon>lamiids</taxon>
        <taxon>Lamiales</taxon>
        <taxon>Oleaceae</taxon>
        <taxon>Forsythieae</taxon>
        <taxon>Abeliophyllum</taxon>
    </lineage>
</organism>
<feature type="region of interest" description="Disordered" evidence="5">
    <location>
        <begin position="178"/>
        <end position="259"/>
    </location>
</feature>
<evidence type="ECO:0000313" key="7">
    <source>
        <dbReference type="EMBL" id="KAL2519518.1"/>
    </source>
</evidence>
<dbReference type="Gene3D" id="3.30.310.130">
    <property type="entry name" value="Ubiquitin-related"/>
    <property type="match status" value="1"/>
</dbReference>
<dbReference type="PANTHER" id="PTHR46915:SF2">
    <property type="entry name" value="UBIQUITIN-LIKE PROTEASE 4"/>
    <property type="match status" value="1"/>
</dbReference>
<feature type="compositionally biased region" description="Basic and acidic residues" evidence="5">
    <location>
        <begin position="98"/>
        <end position="112"/>
    </location>
</feature>
<dbReference type="Gene3D" id="1.10.418.20">
    <property type="match status" value="1"/>
</dbReference>
<gene>
    <name evidence="7" type="ORF">Adt_15765</name>
</gene>
<dbReference type="Proteomes" id="UP001604336">
    <property type="component" value="Unassembled WGS sequence"/>
</dbReference>